<dbReference type="EMBL" id="LNQE01000181">
    <property type="protein sequence ID" value="KUG28759.1"/>
    <property type="molecule type" value="Genomic_DNA"/>
</dbReference>
<evidence type="ECO:0008006" key="2">
    <source>
        <dbReference type="Google" id="ProtNLM"/>
    </source>
</evidence>
<dbReference type="InterPro" id="IPR014729">
    <property type="entry name" value="Rossmann-like_a/b/a_fold"/>
</dbReference>
<protein>
    <recommendedName>
        <fullName evidence="2">Atp-utilizing enzyme of the pp-loop superfamily</fullName>
    </recommendedName>
</protein>
<proteinExistence type="predicted"/>
<dbReference type="PANTHER" id="PTHR43169:SF2">
    <property type="entry name" value="NAD_GMP SYNTHASE DOMAIN-CONTAINING PROTEIN"/>
    <property type="match status" value="1"/>
</dbReference>
<dbReference type="InterPro" id="IPR052188">
    <property type="entry name" value="Ni-pincer_cofactor_biosynth"/>
</dbReference>
<organism evidence="1">
    <name type="scientific">hydrocarbon metagenome</name>
    <dbReference type="NCBI Taxonomy" id="938273"/>
    <lineage>
        <taxon>unclassified sequences</taxon>
        <taxon>metagenomes</taxon>
        <taxon>ecological metagenomes</taxon>
    </lineage>
</organism>
<dbReference type="PANTHER" id="PTHR43169">
    <property type="entry name" value="EXSB FAMILY PROTEIN"/>
    <property type="match status" value="1"/>
</dbReference>
<comment type="caution">
    <text evidence="1">The sequence shown here is derived from an EMBL/GenBank/DDBJ whole genome shotgun (WGS) entry which is preliminary data.</text>
</comment>
<sequence length="278" mass="29361">MISSGPMTTPDIASVLAGYGSCVVAASGGVDSLLLAVVAHRALGALAVIAHAVSPAVPAGDTARLHEAARLEGFAVRRVDAGEMRDPRYLENPVDRCYHCKTGLYRRLSALARETGMAVLASGTNLDDLSDYRPGLVAAQDFGVRHPFVEAGMDKAAIRAMARALGLFFAETPASPCLGSRIHTGTPITRERLAAVAFAEDALRERLGLGLVRCRIQGDAARIEVDPAILAPEAGRRGEIAAAVAEIGREFRKRFPGIATIGLDPRGYARGRAFHTNP</sequence>
<name>A0A0W8G6J8_9ZZZZ</name>
<gene>
    <name evidence="1" type="ORF">ASZ90_001365</name>
</gene>
<reference evidence="1" key="1">
    <citation type="journal article" date="2015" name="Proc. Natl. Acad. Sci. U.S.A.">
        <title>Networks of energetic and metabolic interactions define dynamics in microbial communities.</title>
        <authorList>
            <person name="Embree M."/>
            <person name="Liu J.K."/>
            <person name="Al-Bassam M.M."/>
            <person name="Zengler K."/>
        </authorList>
    </citation>
    <scope>NUCLEOTIDE SEQUENCE</scope>
</reference>
<dbReference type="SUPFAM" id="SSF52402">
    <property type="entry name" value="Adenine nucleotide alpha hydrolases-like"/>
    <property type="match status" value="1"/>
</dbReference>
<accession>A0A0W8G6J8</accession>
<dbReference type="AlphaFoldDB" id="A0A0W8G6J8"/>
<evidence type="ECO:0000313" key="1">
    <source>
        <dbReference type="EMBL" id="KUG28759.1"/>
    </source>
</evidence>
<dbReference type="Gene3D" id="3.40.50.620">
    <property type="entry name" value="HUPs"/>
    <property type="match status" value="1"/>
</dbReference>